<evidence type="ECO:0000256" key="7">
    <source>
        <dbReference type="PIRSR" id="PIRSR005536-2"/>
    </source>
</evidence>
<dbReference type="SUPFAM" id="SSF51445">
    <property type="entry name" value="(Trans)glycosidases"/>
    <property type="match status" value="1"/>
</dbReference>
<organism evidence="11 12">
    <name type="scientific">Alistipes dispar</name>
    <dbReference type="NCBI Taxonomy" id="2585119"/>
    <lineage>
        <taxon>Bacteria</taxon>
        <taxon>Pseudomonadati</taxon>
        <taxon>Bacteroidota</taxon>
        <taxon>Bacteroidia</taxon>
        <taxon>Bacteroidales</taxon>
        <taxon>Rikenellaceae</taxon>
        <taxon>Alistipes</taxon>
    </lineage>
</organism>
<feature type="binding site" evidence="7">
    <location>
        <position position="545"/>
    </location>
    <ligand>
        <name>substrate</name>
    </ligand>
</feature>
<dbReference type="PANTHER" id="PTHR43053">
    <property type="entry name" value="GLYCOSIDASE FAMILY 31"/>
    <property type="match status" value="1"/>
</dbReference>
<keyword evidence="8" id="KW-0732">Signal</keyword>
<feature type="binding site" evidence="7">
    <location>
        <position position="191"/>
    </location>
    <ligand>
        <name>substrate</name>
    </ligand>
</feature>
<evidence type="ECO:0000256" key="2">
    <source>
        <dbReference type="ARBA" id="ARBA00012755"/>
    </source>
</evidence>
<feature type="domain" description="Glycosyl hydrolase family 36 N-terminal" evidence="10">
    <location>
        <begin position="47"/>
        <end position="279"/>
    </location>
</feature>
<dbReference type="KEGG" id="ada:A5CPEGH6_12420"/>
<dbReference type="InterPro" id="IPR000111">
    <property type="entry name" value="Glyco_hydro_27/36_CS"/>
</dbReference>
<comment type="catalytic activity">
    <reaction evidence="1 5">
        <text>Hydrolysis of terminal, non-reducing alpha-D-galactose residues in alpha-D-galactosides, including galactose oligosaccharides, galactomannans and galactolipids.</text>
        <dbReference type="EC" id="3.2.1.22"/>
    </reaction>
</comment>
<dbReference type="Pfam" id="PF02065">
    <property type="entry name" value="Melibiase"/>
    <property type="match status" value="1"/>
</dbReference>
<dbReference type="InterPro" id="IPR013785">
    <property type="entry name" value="Aldolase_TIM"/>
</dbReference>
<feature type="binding site" evidence="7">
    <location>
        <position position="439"/>
    </location>
    <ligand>
        <name>substrate</name>
    </ligand>
</feature>
<feature type="active site" description="Proton donor" evidence="6">
    <location>
        <position position="545"/>
    </location>
</feature>
<dbReference type="InterPro" id="IPR013780">
    <property type="entry name" value="Glyco_hydro_b"/>
</dbReference>
<dbReference type="OrthoDB" id="9758822at2"/>
<dbReference type="Pfam" id="PF16875">
    <property type="entry name" value="Glyco_hydro_36N"/>
    <property type="match status" value="1"/>
</dbReference>
<evidence type="ECO:0000256" key="1">
    <source>
        <dbReference type="ARBA" id="ARBA00001255"/>
    </source>
</evidence>
<evidence type="ECO:0000256" key="4">
    <source>
        <dbReference type="ARBA" id="ARBA00023295"/>
    </source>
</evidence>
<keyword evidence="4 5" id="KW-0326">Glycosidase</keyword>
<feature type="chain" id="PRO_5021499472" description="Alpha-galactosidase" evidence="8">
    <location>
        <begin position="20"/>
        <end position="734"/>
    </location>
</feature>
<dbReference type="Gene3D" id="2.70.98.60">
    <property type="entry name" value="alpha-galactosidase from lactobacil brevis"/>
    <property type="match status" value="1"/>
</dbReference>
<accession>A0A4Y1X1J7</accession>
<sequence>MRKLPYLLSALGAALTAGAAETAAPQRIIDIRTDDISLILSAAPGEEVRFLHFGGRIDDPAPLAGYRSYRHPDHNTEDVAYPAFGGRNYHEPALRVTHADGDLNTELRYVSHRTRQLADDNVTETVVRMTDAVQPLDVELVYTAYARENVITTRAVIRNREKGPVTLHSFYSSAMPLRAEKYLLTHLHGAWTREAQVEHTLLTHGSKSIASTRGLRTTHAENPSFMLTLGNDRFDENCGEVVAGSLAWSGNFRLNFELDECQTLTVLAGANPDASEYRLRPGESFTTPEMIYTHSFHGAGGASRNLHDWARNYGVWHGHVPTPTLLNSWEGAAFSFDAKTLTDMIDDAAAMGLEMFVLDDGWFGNKYPRNNDKAGLGDWEVNREKLPEGIDHIASYAHDKGLKFGIWIEPEMVSPRSELAERHPEWIVRTPGREAPLTRSQWLLDLSNPEVQDFVFGVFDNTMRLSEHIDYIKWDANRCANSIGSAFQRPDEQSHFWIEYTQGLYKVMERIRAKYPDVLIQSCASGGGRVEYGALRYFDEVWTSDNTEALSRTRIQYGTSLFFPALVMGSHVSVTPNLQTGNSTPLKFRFDIACAGRLGMELQPKHMTEEERAEARRAIADYKEYRDIVMQGDLYRIGSPYDEDGCYGLAYVSKDKRRAVVFTYCLLYQSRTVPQFRIRGLDPDTRYTVREMNTEEPRFWFDGGTFSGELLSRMGLNPKLSRIYDSAVFLLEAR</sequence>
<evidence type="ECO:0000256" key="3">
    <source>
        <dbReference type="ARBA" id="ARBA00022801"/>
    </source>
</evidence>
<dbReference type="InterPro" id="IPR031705">
    <property type="entry name" value="Glyco_hydro_36_C"/>
</dbReference>
<dbReference type="RefSeq" id="WP_141428408.1">
    <property type="nucleotide sequence ID" value="NZ_AP019736.1"/>
</dbReference>
<dbReference type="PRINTS" id="PR00743">
    <property type="entry name" value="GLHYDRLASE36"/>
</dbReference>
<evidence type="ECO:0000259" key="9">
    <source>
        <dbReference type="Pfam" id="PF16874"/>
    </source>
</evidence>
<dbReference type="CDD" id="cd14791">
    <property type="entry name" value="GH36"/>
    <property type="match status" value="1"/>
</dbReference>
<feature type="signal peptide" evidence="8">
    <location>
        <begin position="1"/>
        <end position="19"/>
    </location>
</feature>
<dbReference type="PIRSF" id="PIRSF005536">
    <property type="entry name" value="Agal"/>
    <property type="match status" value="1"/>
</dbReference>
<dbReference type="PANTHER" id="PTHR43053:SF3">
    <property type="entry name" value="ALPHA-GALACTOSIDASE C-RELATED"/>
    <property type="match status" value="1"/>
</dbReference>
<dbReference type="InterPro" id="IPR002252">
    <property type="entry name" value="Glyco_hydro_36"/>
</dbReference>
<dbReference type="GO" id="GO:0016052">
    <property type="term" value="P:carbohydrate catabolic process"/>
    <property type="evidence" value="ECO:0007669"/>
    <property type="project" value="InterPro"/>
</dbReference>
<feature type="binding site" evidence="7">
    <location>
        <begin position="473"/>
        <end position="477"/>
    </location>
    <ligand>
        <name>substrate</name>
    </ligand>
</feature>
<dbReference type="GO" id="GO:0004557">
    <property type="term" value="F:alpha-galactosidase activity"/>
    <property type="evidence" value="ECO:0007669"/>
    <property type="project" value="UniProtKB-UniRule"/>
</dbReference>
<reference evidence="12" key="1">
    <citation type="submission" date="2019-06" db="EMBL/GenBank/DDBJ databases">
        <title>Alistipes onderdonkii subsp. vulgaris subsp. nov., Alistipes dispar sp. nov. and Alistipes communis sp. nov., isolated from human faeces, and creation of Alistipes onderdonkii subsp. onderdonkii subsp. nov.</title>
        <authorList>
            <person name="Sakamoto M."/>
            <person name="Ikeyama N."/>
            <person name="Ogata Y."/>
            <person name="Suda W."/>
            <person name="Iino T."/>
            <person name="Hattori M."/>
            <person name="Ohkuma M."/>
        </authorList>
    </citation>
    <scope>NUCLEOTIDE SEQUENCE [LARGE SCALE GENOMIC DNA]</scope>
    <source>
        <strain evidence="12">5CPEGH6</strain>
    </source>
</reference>
<dbReference type="InterPro" id="IPR031704">
    <property type="entry name" value="Glyco_hydro_36_N"/>
</dbReference>
<dbReference type="InterPro" id="IPR050985">
    <property type="entry name" value="Alpha-glycosidase_related"/>
</dbReference>
<comment type="similarity">
    <text evidence="5">Belongs to the glycosyl hydrolase.</text>
</comment>
<name>A0A4Y1X1J7_9BACT</name>
<dbReference type="InterPro" id="IPR038417">
    <property type="entry name" value="Alpga-gal_N_sf"/>
</dbReference>
<feature type="binding site" evidence="7">
    <location>
        <position position="523"/>
    </location>
    <ligand>
        <name>substrate</name>
    </ligand>
</feature>
<dbReference type="Proteomes" id="UP000319374">
    <property type="component" value="Chromosome"/>
</dbReference>
<evidence type="ECO:0000259" key="10">
    <source>
        <dbReference type="Pfam" id="PF16875"/>
    </source>
</evidence>
<gene>
    <name evidence="11" type="ORF">A5CPEGH6_12420</name>
</gene>
<dbReference type="EC" id="3.2.1.22" evidence="2 5"/>
<evidence type="ECO:0000313" key="11">
    <source>
        <dbReference type="EMBL" id="BBL06604.1"/>
    </source>
</evidence>
<feature type="binding site" evidence="7">
    <location>
        <begin position="359"/>
        <end position="360"/>
    </location>
    <ligand>
        <name>substrate</name>
    </ligand>
</feature>
<evidence type="ECO:0000256" key="6">
    <source>
        <dbReference type="PIRSR" id="PIRSR005536-1"/>
    </source>
</evidence>
<keyword evidence="12" id="KW-1185">Reference proteome</keyword>
<dbReference type="Gene3D" id="2.60.40.1180">
    <property type="entry name" value="Golgi alpha-mannosidase II"/>
    <property type="match status" value="1"/>
</dbReference>
<dbReference type="Pfam" id="PF16874">
    <property type="entry name" value="Glyco_hydro_36C"/>
    <property type="match status" value="1"/>
</dbReference>
<feature type="active site" description="Nucleophile" evidence="6">
    <location>
        <position position="475"/>
    </location>
</feature>
<evidence type="ECO:0000256" key="5">
    <source>
        <dbReference type="PIRNR" id="PIRNR005536"/>
    </source>
</evidence>
<dbReference type="EMBL" id="AP019736">
    <property type="protein sequence ID" value="BBL06604.1"/>
    <property type="molecule type" value="Genomic_DNA"/>
</dbReference>
<feature type="domain" description="Glycosyl hydrolase family 36 C-terminal" evidence="9">
    <location>
        <begin position="650"/>
        <end position="731"/>
    </location>
</feature>
<dbReference type="GeneID" id="98673218"/>
<dbReference type="InterPro" id="IPR017853">
    <property type="entry name" value="GH"/>
</dbReference>
<evidence type="ECO:0000256" key="8">
    <source>
        <dbReference type="SAM" id="SignalP"/>
    </source>
</evidence>
<evidence type="ECO:0000313" key="12">
    <source>
        <dbReference type="Proteomes" id="UP000319374"/>
    </source>
</evidence>
<dbReference type="Gene3D" id="3.20.20.70">
    <property type="entry name" value="Aldolase class I"/>
    <property type="match status" value="1"/>
</dbReference>
<dbReference type="AlphaFoldDB" id="A0A4Y1X1J7"/>
<protein>
    <recommendedName>
        <fullName evidence="2 5">Alpha-galactosidase</fullName>
        <ecNumber evidence="2 5">3.2.1.22</ecNumber>
    </recommendedName>
</protein>
<proteinExistence type="inferred from homology"/>
<keyword evidence="3 5" id="KW-0378">Hydrolase</keyword>
<dbReference type="FunFam" id="3.20.20.70:FF:000118">
    <property type="entry name" value="Alpha-galactosidase"/>
    <property type="match status" value="1"/>
</dbReference>
<dbReference type="PROSITE" id="PS00512">
    <property type="entry name" value="ALPHA_GALACTOSIDASE"/>
    <property type="match status" value="1"/>
</dbReference>